<dbReference type="PROSITE" id="PS51257">
    <property type="entry name" value="PROKAR_LIPOPROTEIN"/>
    <property type="match status" value="1"/>
</dbReference>
<dbReference type="AlphaFoldDB" id="W5UZU7"/>
<dbReference type="eggNOG" id="ENOG5033VQJ">
    <property type="taxonomic scope" value="Bacteria"/>
</dbReference>
<feature type="compositionally biased region" description="Acidic residues" evidence="1">
    <location>
        <begin position="340"/>
        <end position="354"/>
    </location>
</feature>
<evidence type="ECO:0000256" key="1">
    <source>
        <dbReference type="SAM" id="MobiDB-lite"/>
    </source>
</evidence>
<evidence type="ECO:0000313" key="3">
    <source>
        <dbReference type="EMBL" id="AHH45063.1"/>
    </source>
</evidence>
<feature type="compositionally biased region" description="Low complexity" evidence="1">
    <location>
        <begin position="308"/>
        <end position="318"/>
    </location>
</feature>
<protein>
    <submittedName>
        <fullName evidence="3">Putative lipoprotein</fullName>
    </submittedName>
</protein>
<dbReference type="PATRIC" id="fig|743966.3.peg.51"/>
<dbReference type="NCBIfam" id="TIGR04313">
    <property type="entry name" value="aro_clust_Mycop"/>
    <property type="match status" value="2"/>
</dbReference>
<dbReference type="STRING" id="743966.MYB_00260"/>
<dbReference type="RefSeq" id="WP_022934863.1">
    <property type="nucleotide sequence ID" value="NZ_CP007154.1"/>
</dbReference>
<feature type="compositionally biased region" description="Acidic residues" evidence="1">
    <location>
        <begin position="295"/>
        <end position="307"/>
    </location>
</feature>
<feature type="region of interest" description="Disordered" evidence="1">
    <location>
        <begin position="294"/>
        <end position="359"/>
    </location>
</feature>
<accession>W5UZU7</accession>
<evidence type="ECO:0000256" key="2">
    <source>
        <dbReference type="SAM" id="SignalP"/>
    </source>
</evidence>
<dbReference type="HOGENOM" id="CLU_400529_0_0_14"/>
<dbReference type="EMBL" id="CP007154">
    <property type="protein sequence ID" value="AHH45063.1"/>
    <property type="molecule type" value="Genomic_DNA"/>
</dbReference>
<dbReference type="InterPro" id="IPR027593">
    <property type="entry name" value="Aro_clust"/>
</dbReference>
<gene>
    <name evidence="3" type="ORF">MYB_00260</name>
</gene>
<keyword evidence="3" id="KW-0449">Lipoprotein</keyword>
<dbReference type="KEGG" id="mbc:MYB_00260"/>
<keyword evidence="2" id="KW-0732">Signal</keyword>
<organism evidence="3 4">
    <name type="scientific">Mesomycoplasma bovoculi M165/69</name>
    <dbReference type="NCBI Taxonomy" id="743966"/>
    <lineage>
        <taxon>Bacteria</taxon>
        <taxon>Bacillati</taxon>
        <taxon>Mycoplasmatota</taxon>
        <taxon>Mycoplasmoidales</taxon>
        <taxon>Metamycoplasmataceae</taxon>
        <taxon>Mesomycoplasma</taxon>
    </lineage>
</organism>
<sequence>MKVNKKFLAFLPLTFSGVALISCTQVYSFYKLDKPINESPKFFANKDYENLFNSVYFNNNSIRQNKLIQQLNIDPVKAEVELKYSLAISRPFFPLHEANGYSILAKDSNYTINNYLTKNWFFLLNNIDKINFIYNPYSTRLDKYKASDGSPQYLKNALINGGELEKESESAQSVIKIKNKKFQFIKIDKDQSLLPGNTTYYLVFEGNKFIRMTTFIDDSGQPQVRLDYNLFLLKDSNQNPDPFLFANEIESWINQKEQNYLKSKINDKKENLEDSFNDVKENLESKISKFKSDLDDLDSSDNLDDTDSNGNSDDSGSSQKQIKSSDDESNDNSGSVNSNDSDDVDEDSDGDGQENSEAKQKEWLAKLTRKPSFGLGGLSSKSSDKTQSLEPKLDPNATTEQKKEFYESQIKSLETQLQQKKAQHEKDLENVDKLAAQDFAAEKKQINQSNFFTDITSNIAELNTNFKFAKYSLASIDLDVPIQNLQNSNKNKGNTNSNSSKKDYYYQFYKKYIDPNLNVTTDKETPDERATKSIFKDILNLAWGHNEAGKVEFLNQQNNPEYVKNLEQEWKKISDNLGTPNNINEQAFELYKNFVKENWYFILKRIGKLELIFKNWYSFPDQEYNGQKIAHSEAFKEKVADESPISDVIIYANPYLESISEGDTSRLSDKFKDLYILKQNSLINIRIDTYDDKPKVTLNPLILYFQKPRNKISVKVLTEIFHQALYHYSQEAYNSFENDFVDKFRYGLPAQMVLKEQNEKNS</sequence>
<name>W5UZU7_9BACT</name>
<proteinExistence type="predicted"/>
<feature type="region of interest" description="Disordered" evidence="1">
    <location>
        <begin position="374"/>
        <end position="401"/>
    </location>
</feature>
<dbReference type="Proteomes" id="UP000019229">
    <property type="component" value="Chromosome"/>
</dbReference>
<keyword evidence="4" id="KW-1185">Reference proteome</keyword>
<dbReference type="OrthoDB" id="401212at2"/>
<feature type="chain" id="PRO_5004872517" evidence="2">
    <location>
        <begin position="22"/>
        <end position="762"/>
    </location>
</feature>
<feature type="signal peptide" evidence="2">
    <location>
        <begin position="1"/>
        <end position="21"/>
    </location>
</feature>
<reference evidence="3 4" key="1">
    <citation type="journal article" date="2014" name="Genome Announc.">
        <title>Complete Genome Sequence of Mycoplasma bovoculi Strain M165/69T (ATCC 29104).</title>
        <authorList>
            <person name="Calcutt M.J."/>
            <person name="Foecking M.F."/>
        </authorList>
    </citation>
    <scope>NUCLEOTIDE SEQUENCE [LARGE SCALE GENOMIC DNA]</scope>
    <source>
        <strain evidence="3">M165/69</strain>
    </source>
</reference>
<evidence type="ECO:0000313" key="4">
    <source>
        <dbReference type="Proteomes" id="UP000019229"/>
    </source>
</evidence>